<dbReference type="Pfam" id="PF12248">
    <property type="entry name" value="Methyltransf_FA"/>
    <property type="match status" value="1"/>
</dbReference>
<keyword evidence="2" id="KW-0489">Methyltransferase</keyword>
<gene>
    <name evidence="2" type="primary">FAMeT</name>
</gene>
<dbReference type="SMART" id="SM00696">
    <property type="entry name" value="DM9"/>
    <property type="match status" value="2"/>
</dbReference>
<dbReference type="GO" id="GO:0008168">
    <property type="term" value="F:methyltransferase activity"/>
    <property type="evidence" value="ECO:0007669"/>
    <property type="project" value="UniProtKB-KW"/>
</dbReference>
<dbReference type="PANTHER" id="PTHR31649:SF1">
    <property type="entry name" value="FARNESOIC ACID O-METHYL TRANSFERASE DOMAIN-CONTAINING PROTEIN"/>
    <property type="match status" value="1"/>
</dbReference>
<accession>A0A2C8C0S2</accession>
<dbReference type="GO" id="GO:0032259">
    <property type="term" value="P:methylation"/>
    <property type="evidence" value="ECO:0007669"/>
    <property type="project" value="UniProtKB-KW"/>
</dbReference>
<keyword evidence="2" id="KW-0808">Transferase</keyword>
<dbReference type="AlphaFoldDB" id="A0A2C8C0S2"/>
<evidence type="ECO:0000313" key="2">
    <source>
        <dbReference type="EMBL" id="SIW59360.1"/>
    </source>
</evidence>
<dbReference type="InterPro" id="IPR006616">
    <property type="entry name" value="DM9_repeat"/>
</dbReference>
<feature type="domain" description="Farnesoic acid O-methyl transferase" evidence="1">
    <location>
        <begin position="10"/>
        <end position="137"/>
    </location>
</feature>
<proteinExistence type="evidence at transcript level"/>
<sequence>MAQEFTTEDKLEYQFNPVTSGALHFKVRAAHDAHVALTPGPAEGEPMYEIFIGGWDNGKCAIRRDRQKPDKAIADTPDVLSDAEYRGFWIRWAGGSVAVGREGEVAPFLAWDDPEPFGIGYYGICTGWGATGSWLVEASQPGWQLPSAPPSGGAACWVDAQGGEVPSGAVPGGFDNEQVYVGRASHEGALIPGKVVPSHGVCYVPWGGQEHGKTEYQVLTGCEAAWIPAAGGALPEGALPSGESEDGEPLFVGRAAHEGTMTVGKVQPSHSVCYIPYGGQELAYQEYEVLVAK</sequence>
<protein>
    <submittedName>
        <fullName evidence="2">Farnesoic acid methyltransferase crustacean-type</fullName>
    </submittedName>
</protein>
<dbReference type="PANTHER" id="PTHR31649">
    <property type="entry name" value="AGAP009604-PA"/>
    <property type="match status" value="1"/>
</dbReference>
<dbReference type="InterPro" id="IPR022041">
    <property type="entry name" value="Methyltransf_FA"/>
</dbReference>
<evidence type="ECO:0000259" key="1">
    <source>
        <dbReference type="Pfam" id="PF12248"/>
    </source>
</evidence>
<name>A0A2C8C0S2_BLAGE</name>
<reference evidence="2" key="2">
    <citation type="submission" date="2017-10" db="EMBL/GenBank/DDBJ databases">
        <title>Blattella germanica JHAMT expression parallels JH biosynthesis in Blattella germanica.</title>
        <authorList>
            <person name="Dominguez C.V."/>
            <person name="Maestro J.L."/>
        </authorList>
    </citation>
    <scope>NUCLEOTIDE SEQUENCE</scope>
    <source>
        <tissue evidence="2">Ovary</tissue>
    </source>
</reference>
<organism evidence="2">
    <name type="scientific">Blattella germanica</name>
    <name type="common">German cockroach</name>
    <name type="synonym">Blatta germanica</name>
    <dbReference type="NCBI Taxonomy" id="6973"/>
    <lineage>
        <taxon>Eukaryota</taxon>
        <taxon>Metazoa</taxon>
        <taxon>Ecdysozoa</taxon>
        <taxon>Arthropoda</taxon>
        <taxon>Hexapoda</taxon>
        <taxon>Insecta</taxon>
        <taxon>Pterygota</taxon>
        <taxon>Neoptera</taxon>
        <taxon>Polyneoptera</taxon>
        <taxon>Dictyoptera</taxon>
        <taxon>Blattodea</taxon>
        <taxon>Blaberoidea</taxon>
        <taxon>Blattellidae</taxon>
        <taxon>Blattella</taxon>
    </lineage>
</organism>
<dbReference type="EMBL" id="LT716991">
    <property type="protein sequence ID" value="SIW59360.1"/>
    <property type="molecule type" value="mRNA"/>
</dbReference>
<reference evidence="2" key="1">
    <citation type="submission" date="2017-01" db="EMBL/GenBank/DDBJ databases">
        <authorList>
            <person name="Mah S.A."/>
            <person name="Swanson W.J."/>
            <person name="Moy G.W."/>
            <person name="Vacquier V.D."/>
        </authorList>
    </citation>
    <scope>NUCLEOTIDE SEQUENCE</scope>
    <source>
        <tissue evidence="2">Ovary</tissue>
    </source>
</reference>
<dbReference type="Pfam" id="PF11901">
    <property type="entry name" value="DM9"/>
    <property type="match status" value="1"/>
</dbReference>